<dbReference type="PANTHER" id="PTHR33053:SF24">
    <property type="entry name" value="TRANSPOSASE DOMAIN-CONTAINING PROTEIN"/>
    <property type="match status" value="1"/>
</dbReference>
<dbReference type="Pfam" id="PF13960">
    <property type="entry name" value="DUF4218"/>
    <property type="match status" value="1"/>
</dbReference>
<evidence type="ECO:0000259" key="1">
    <source>
        <dbReference type="Pfam" id="PF13960"/>
    </source>
</evidence>
<dbReference type="PANTHER" id="PTHR33053">
    <property type="entry name" value="PROTEIN, PUTATIVE-RELATED"/>
    <property type="match status" value="1"/>
</dbReference>
<dbReference type="EMBL" id="OV651814">
    <property type="protein sequence ID" value="CAH1106470.1"/>
    <property type="molecule type" value="Genomic_DNA"/>
</dbReference>
<organism evidence="2 3">
    <name type="scientific">Psylliodes chrysocephalus</name>
    <dbReference type="NCBI Taxonomy" id="3402493"/>
    <lineage>
        <taxon>Eukaryota</taxon>
        <taxon>Metazoa</taxon>
        <taxon>Ecdysozoa</taxon>
        <taxon>Arthropoda</taxon>
        <taxon>Hexapoda</taxon>
        <taxon>Insecta</taxon>
        <taxon>Pterygota</taxon>
        <taxon>Neoptera</taxon>
        <taxon>Endopterygota</taxon>
        <taxon>Coleoptera</taxon>
        <taxon>Polyphaga</taxon>
        <taxon>Cucujiformia</taxon>
        <taxon>Chrysomeloidea</taxon>
        <taxon>Chrysomelidae</taxon>
        <taxon>Galerucinae</taxon>
        <taxon>Alticini</taxon>
        <taxon>Psylliodes</taxon>
    </lineage>
</organism>
<dbReference type="Proteomes" id="UP001153636">
    <property type="component" value="Chromosome 2"/>
</dbReference>
<dbReference type="OrthoDB" id="10053513at2759"/>
<dbReference type="InterPro" id="IPR025452">
    <property type="entry name" value="DUF4218"/>
</dbReference>
<protein>
    <recommendedName>
        <fullName evidence="1">DUF4218 domain-containing protein</fullName>
    </recommendedName>
</protein>
<evidence type="ECO:0000313" key="2">
    <source>
        <dbReference type="EMBL" id="CAH1106470.1"/>
    </source>
</evidence>
<reference evidence="2" key="1">
    <citation type="submission" date="2022-01" db="EMBL/GenBank/DDBJ databases">
        <authorList>
            <person name="King R."/>
        </authorList>
    </citation>
    <scope>NUCLEOTIDE SEQUENCE</scope>
</reference>
<proteinExistence type="predicted"/>
<accession>A0A9P0CUR6</accession>
<name>A0A9P0CUR6_9CUCU</name>
<gene>
    <name evidence="2" type="ORF">PSYICH_LOCUS7149</name>
</gene>
<evidence type="ECO:0000313" key="3">
    <source>
        <dbReference type="Proteomes" id="UP001153636"/>
    </source>
</evidence>
<feature type="domain" description="DUF4218" evidence="1">
    <location>
        <begin position="83"/>
        <end position="154"/>
    </location>
</feature>
<dbReference type="AlphaFoldDB" id="A0A9P0CUR6"/>
<keyword evidence="3" id="KW-1185">Reference proteome</keyword>
<sequence>MFLISERLELLKKYKPLEFNRKPRTLAELARWKATEFRTFLVYVGPVVLENIVNLAVYEHFLLLYCAITIFLSSRHISVVGINIPSKFLDVFITHSVKIYGAEFFVHNVHALCHLEEEVKAYGPLDEISSFPFENYLGHLKRLVRSPVNPAAQIYRRIKEKSNITEAVSLLQQNVPQHFGQHTIGPVMSELNICKKVVFGNFTFCTKNHSSADSYFISTDHKVVQVENIITNSENCTILIGKEFMDYSDYYNYPFESSCLDIFIIRSLDNVNQFWPINKILAKCLVIPSYRKQKELVCFPLVHSLC</sequence>